<keyword evidence="3" id="KW-1185">Reference proteome</keyword>
<dbReference type="STRING" id="1357399.HMPREF2087_00856"/>
<dbReference type="InterPro" id="IPR025113">
    <property type="entry name" value="TRL-like"/>
</dbReference>
<dbReference type="EMBL" id="AZJJ01000001">
    <property type="protein sequence ID" value="ETD27932.1"/>
    <property type="molecule type" value="Genomic_DNA"/>
</dbReference>
<proteinExistence type="predicted"/>
<accession>V8CLH0</accession>
<dbReference type="Pfam" id="PF13146">
    <property type="entry name" value="TRL"/>
    <property type="match status" value="1"/>
</dbReference>
<feature type="chain" id="PRO_5004767722" description="Lipoprotein" evidence="1">
    <location>
        <begin position="23"/>
        <end position="90"/>
    </location>
</feature>
<protein>
    <recommendedName>
        <fullName evidence="4">Lipoprotein</fullName>
    </recommendedName>
</protein>
<dbReference type="OrthoDB" id="5327483at2"/>
<evidence type="ECO:0000313" key="3">
    <source>
        <dbReference type="Proteomes" id="UP000018688"/>
    </source>
</evidence>
<evidence type="ECO:0000256" key="1">
    <source>
        <dbReference type="SAM" id="SignalP"/>
    </source>
</evidence>
<dbReference type="PROSITE" id="PS51257">
    <property type="entry name" value="PROKAR_LIPOPROTEIN"/>
    <property type="match status" value="1"/>
</dbReference>
<name>V8CLH0_9HELI</name>
<evidence type="ECO:0008006" key="4">
    <source>
        <dbReference type="Google" id="ProtNLM"/>
    </source>
</evidence>
<organism evidence="2 3">
    <name type="scientific">Helicobacter canis NCTC 12740</name>
    <dbReference type="NCBI Taxonomy" id="1357399"/>
    <lineage>
        <taxon>Bacteria</taxon>
        <taxon>Pseudomonadati</taxon>
        <taxon>Campylobacterota</taxon>
        <taxon>Epsilonproteobacteria</taxon>
        <taxon>Campylobacterales</taxon>
        <taxon>Helicobacteraceae</taxon>
        <taxon>Helicobacter</taxon>
    </lineage>
</organism>
<feature type="signal peptide" evidence="1">
    <location>
        <begin position="1"/>
        <end position="22"/>
    </location>
</feature>
<dbReference type="AlphaFoldDB" id="V8CLH0"/>
<comment type="caution">
    <text evidence="2">The sequence shown here is derived from an EMBL/GenBank/DDBJ whole genome shotgun (WGS) entry which is preliminary data.</text>
</comment>
<evidence type="ECO:0000313" key="2">
    <source>
        <dbReference type="EMBL" id="ETD27932.1"/>
    </source>
</evidence>
<dbReference type="Proteomes" id="UP000018688">
    <property type="component" value="Unassembled WGS sequence"/>
</dbReference>
<dbReference type="PATRIC" id="fig|1357399.3.peg.903"/>
<keyword evidence="1" id="KW-0732">Signal</keyword>
<dbReference type="HOGENOM" id="CLU_2436746_0_0_7"/>
<sequence length="90" mass="9463">MLRSAAVLLVVAALCGCGTVYTPGSATGMASSKKTGIGICKNFFYFFDFGDCTIAAAARNGGIEKIATTDFARNGFPYIYTKRTTIVTGE</sequence>
<dbReference type="RefSeq" id="WP_023929793.1">
    <property type="nucleotide sequence ID" value="NZ_KI669458.1"/>
</dbReference>
<reference evidence="2 3" key="1">
    <citation type="submission" date="2013-10" db="EMBL/GenBank/DDBJ databases">
        <title>The Genome Sequence of Helicobacter canis NCTC 12740.</title>
        <authorList>
            <consortium name="The Broad Institute Genomics Platform"/>
            <person name="Earl A."/>
            <person name="Fox J.G."/>
            <person name="Shen Z."/>
            <person name="Young S.K."/>
            <person name="Zeng Q."/>
            <person name="Gargeya S."/>
            <person name="Fitzgerald M."/>
            <person name="Abouelleil A."/>
            <person name="Alvarado L."/>
            <person name="Chapman S.B."/>
            <person name="Gainer-Dewar J."/>
            <person name="Goldberg J."/>
            <person name="Griggs A."/>
            <person name="Gujja S."/>
            <person name="Hansen M."/>
            <person name="Howarth C."/>
            <person name="Imamovic A."/>
            <person name="Ireland A."/>
            <person name="Larimer J."/>
            <person name="McCowan C."/>
            <person name="Murphy C."/>
            <person name="Pearson M."/>
            <person name="Poon T.W."/>
            <person name="Priest M."/>
            <person name="Roberts A."/>
            <person name="Saif S."/>
            <person name="Shea T."/>
            <person name="Sykes S."/>
            <person name="Wortman J."/>
            <person name="Nusbaum C."/>
            <person name="Birren B."/>
        </authorList>
    </citation>
    <scope>NUCLEOTIDE SEQUENCE [LARGE SCALE GENOMIC DNA]</scope>
    <source>
        <strain evidence="2 3">NCTC 12740</strain>
    </source>
</reference>
<gene>
    <name evidence="2" type="ORF">HMPREF2087_00856</name>
</gene>